<dbReference type="PANTHER" id="PTHR43765">
    <property type="entry name" value="2-DEHYDROPANTOATE 2-REDUCTASE-RELATED"/>
    <property type="match status" value="1"/>
</dbReference>
<evidence type="ECO:0000256" key="5">
    <source>
        <dbReference type="ARBA" id="ARBA00032024"/>
    </source>
</evidence>
<dbReference type="EC" id="1.1.1.169" evidence="2"/>
<dbReference type="InterPro" id="IPR003710">
    <property type="entry name" value="ApbA"/>
</dbReference>
<dbReference type="InterPro" id="IPR050838">
    <property type="entry name" value="Ketopantoate_reductase"/>
</dbReference>
<keyword evidence="4" id="KW-0560">Oxidoreductase</keyword>
<feature type="domain" description="Ketopantoate reductase C-terminal" evidence="8">
    <location>
        <begin position="229"/>
        <end position="354"/>
    </location>
</feature>
<evidence type="ECO:0000313" key="9">
    <source>
        <dbReference type="EMBL" id="PLB47799.1"/>
    </source>
</evidence>
<dbReference type="SUPFAM" id="SSF51735">
    <property type="entry name" value="NAD(P)-binding Rossmann-fold domains"/>
    <property type="match status" value="1"/>
</dbReference>
<dbReference type="GO" id="GO:0050661">
    <property type="term" value="F:NADP binding"/>
    <property type="evidence" value="ECO:0007669"/>
    <property type="project" value="TreeGrafter"/>
</dbReference>
<gene>
    <name evidence="9" type="ORF">P170DRAFT_456548</name>
</gene>
<proteinExistence type="inferred from homology"/>
<feature type="compositionally biased region" description="Basic and acidic residues" evidence="6">
    <location>
        <begin position="186"/>
        <end position="196"/>
    </location>
</feature>
<dbReference type="Proteomes" id="UP000234275">
    <property type="component" value="Unassembled WGS sequence"/>
</dbReference>
<dbReference type="SUPFAM" id="SSF48179">
    <property type="entry name" value="6-phosphogluconate dehydrogenase C-terminal domain-like"/>
    <property type="match status" value="1"/>
</dbReference>
<feature type="region of interest" description="Disordered" evidence="6">
    <location>
        <begin position="185"/>
        <end position="206"/>
    </location>
</feature>
<dbReference type="Gene3D" id="1.10.1040.10">
    <property type="entry name" value="N-(1-d-carboxylethyl)-l-norvaline Dehydrogenase, domain 2"/>
    <property type="match status" value="1"/>
</dbReference>
<protein>
    <recommendedName>
        <fullName evidence="2">2-dehydropantoate 2-reductase</fullName>
        <ecNumber evidence="2">1.1.1.169</ecNumber>
    </recommendedName>
    <alternativeName>
        <fullName evidence="5">Ketopantoate reductase</fullName>
    </alternativeName>
</protein>
<evidence type="ECO:0000313" key="10">
    <source>
        <dbReference type="Proteomes" id="UP000234275"/>
    </source>
</evidence>
<evidence type="ECO:0000256" key="3">
    <source>
        <dbReference type="ARBA" id="ARBA00022857"/>
    </source>
</evidence>
<dbReference type="InterPro" id="IPR008927">
    <property type="entry name" value="6-PGluconate_DH-like_C_sf"/>
</dbReference>
<dbReference type="RefSeq" id="XP_024703101.1">
    <property type="nucleotide sequence ID" value="XM_024851634.1"/>
</dbReference>
<dbReference type="PANTHER" id="PTHR43765:SF2">
    <property type="entry name" value="2-DEHYDROPANTOATE 2-REDUCTASE"/>
    <property type="match status" value="1"/>
</dbReference>
<comment type="caution">
    <text evidence="9">The sequence shown here is derived from an EMBL/GenBank/DDBJ whole genome shotgun (WGS) entry which is preliminary data.</text>
</comment>
<reference evidence="9 10" key="1">
    <citation type="submission" date="2016-12" db="EMBL/GenBank/DDBJ databases">
        <title>The genomes of Aspergillus section Nigri reveals drivers in fungal speciation.</title>
        <authorList>
            <consortium name="DOE Joint Genome Institute"/>
            <person name="Vesth T.C."/>
            <person name="Nybo J."/>
            <person name="Theobald S."/>
            <person name="Brandl J."/>
            <person name="Frisvad J.C."/>
            <person name="Nielsen K.F."/>
            <person name="Lyhne E.K."/>
            <person name="Kogle M.E."/>
            <person name="Kuo A."/>
            <person name="Riley R."/>
            <person name="Clum A."/>
            <person name="Nolan M."/>
            <person name="Lipzen A."/>
            <person name="Salamov A."/>
            <person name="Henrissat B."/>
            <person name="Wiebenga A."/>
            <person name="De Vries R.P."/>
            <person name="Grigoriev I.V."/>
            <person name="Mortensen U.H."/>
            <person name="Andersen M.R."/>
            <person name="Baker S.E."/>
        </authorList>
    </citation>
    <scope>NUCLEOTIDE SEQUENCE [LARGE SCALE GENOMIC DNA]</scope>
    <source>
        <strain evidence="9 10">IBT 23096</strain>
    </source>
</reference>
<comment type="similarity">
    <text evidence="1">Belongs to the ketopantoate reductase family.</text>
</comment>
<dbReference type="InterPro" id="IPR013328">
    <property type="entry name" value="6PGD_dom2"/>
</dbReference>
<organism evidence="9 10">
    <name type="scientific">Aspergillus steynii IBT 23096</name>
    <dbReference type="NCBI Taxonomy" id="1392250"/>
    <lineage>
        <taxon>Eukaryota</taxon>
        <taxon>Fungi</taxon>
        <taxon>Dikarya</taxon>
        <taxon>Ascomycota</taxon>
        <taxon>Pezizomycotina</taxon>
        <taxon>Eurotiomycetes</taxon>
        <taxon>Eurotiomycetidae</taxon>
        <taxon>Eurotiales</taxon>
        <taxon>Aspergillaceae</taxon>
        <taxon>Aspergillus</taxon>
        <taxon>Aspergillus subgen. Circumdati</taxon>
    </lineage>
</organism>
<feature type="domain" description="Ketopantoate reductase N-terminal" evidence="7">
    <location>
        <begin position="9"/>
        <end position="186"/>
    </location>
</feature>
<dbReference type="STRING" id="1392250.A0A2I2G4K6"/>
<dbReference type="VEuPathDB" id="FungiDB:P170DRAFT_456548"/>
<dbReference type="GeneID" id="36559333"/>
<dbReference type="GO" id="GO:0005739">
    <property type="term" value="C:mitochondrion"/>
    <property type="evidence" value="ECO:0007669"/>
    <property type="project" value="TreeGrafter"/>
</dbReference>
<accession>A0A2I2G4K6</accession>
<dbReference type="GO" id="GO:0008677">
    <property type="term" value="F:2-dehydropantoate 2-reductase activity"/>
    <property type="evidence" value="ECO:0007669"/>
    <property type="project" value="UniProtKB-EC"/>
</dbReference>
<dbReference type="Pfam" id="PF08546">
    <property type="entry name" value="ApbA_C"/>
    <property type="match status" value="1"/>
</dbReference>
<dbReference type="InterPro" id="IPR013332">
    <property type="entry name" value="KPR_N"/>
</dbReference>
<evidence type="ECO:0000259" key="7">
    <source>
        <dbReference type="Pfam" id="PF02558"/>
    </source>
</evidence>
<dbReference type="NCBIfam" id="TIGR00745">
    <property type="entry name" value="apbA_panE"/>
    <property type="match status" value="1"/>
</dbReference>
<evidence type="ECO:0000259" key="8">
    <source>
        <dbReference type="Pfam" id="PF08546"/>
    </source>
</evidence>
<dbReference type="Pfam" id="PF02558">
    <property type="entry name" value="ApbA"/>
    <property type="match status" value="1"/>
</dbReference>
<dbReference type="InterPro" id="IPR013752">
    <property type="entry name" value="KPA_reductase"/>
</dbReference>
<keyword evidence="10" id="KW-1185">Reference proteome</keyword>
<dbReference type="EMBL" id="MSFO01000005">
    <property type="protein sequence ID" value="PLB47799.1"/>
    <property type="molecule type" value="Genomic_DNA"/>
</dbReference>
<evidence type="ECO:0000256" key="4">
    <source>
        <dbReference type="ARBA" id="ARBA00023002"/>
    </source>
</evidence>
<keyword evidence="3" id="KW-0521">NADP</keyword>
<evidence type="ECO:0000256" key="1">
    <source>
        <dbReference type="ARBA" id="ARBA00007870"/>
    </source>
</evidence>
<dbReference type="PROSITE" id="PS51257">
    <property type="entry name" value="PROKAR_LIPOPROTEIN"/>
    <property type="match status" value="1"/>
</dbReference>
<evidence type="ECO:0000256" key="6">
    <source>
        <dbReference type="SAM" id="MobiDB-lite"/>
    </source>
</evidence>
<dbReference type="OrthoDB" id="73846at2759"/>
<dbReference type="AlphaFoldDB" id="A0A2I2G4K6"/>
<evidence type="ECO:0000256" key="2">
    <source>
        <dbReference type="ARBA" id="ARBA00013014"/>
    </source>
</evidence>
<name>A0A2I2G4K6_9EURO</name>
<dbReference type="Gene3D" id="3.40.50.720">
    <property type="entry name" value="NAD(P)-binding Rossmann-like Domain"/>
    <property type="match status" value="1"/>
</dbReference>
<dbReference type="GO" id="GO:0015940">
    <property type="term" value="P:pantothenate biosynthetic process"/>
    <property type="evidence" value="ECO:0007669"/>
    <property type="project" value="InterPro"/>
</dbReference>
<sequence length="359" mass="39877">MTPKPSPRIHVLGLGSIGCFAAHCITEIVNGPSVTLLLHRKSLLDAYRRNGNRMRVQTSEGEHISSEGYQFEALDNGQWYHTAPDDEPDSPREPATEPIENLIVCVKATQTVEALRPLSSRLTPSSTVLFLQNGSGMIDEVNAHLFTNPDTRPRYLIGVISHGVTLNASFDITHTGFSATSIGQMPREHEHEKSPSDSDPEPTSDNFLLTTLPHSPRLNLTSYTYTSVLQFQLEKLAVNAFCNPLCALNDAPNGFLFTLPDTRRAILTEISSVVLALPELRGVPGVEDRFSVERLENTVNGILQKTYNTTCSMVWDLRTGRETEVRFINGSWSRMGRRVGVPTPVNDRLVEEVEERGRL</sequence>
<dbReference type="InterPro" id="IPR036291">
    <property type="entry name" value="NAD(P)-bd_dom_sf"/>
</dbReference>